<dbReference type="Gramene" id="Bo2g137100.1">
    <property type="protein sequence ID" value="Bo2g137100.1"/>
    <property type="gene ID" value="Bo2g137100"/>
</dbReference>
<dbReference type="EnsemblPlants" id="Bo2g137100.1">
    <property type="protein sequence ID" value="Bo2g137100.1"/>
    <property type="gene ID" value="Bo2g137100"/>
</dbReference>
<protein>
    <submittedName>
        <fullName evidence="2">Uncharacterized protein</fullName>
    </submittedName>
</protein>
<feature type="compositionally biased region" description="Polar residues" evidence="1">
    <location>
        <begin position="212"/>
        <end position="234"/>
    </location>
</feature>
<feature type="region of interest" description="Disordered" evidence="1">
    <location>
        <begin position="109"/>
        <end position="237"/>
    </location>
</feature>
<name>A0A0D3AVR1_BRAOL</name>
<organism evidence="2 3">
    <name type="scientific">Brassica oleracea var. oleracea</name>
    <dbReference type="NCBI Taxonomy" id="109376"/>
    <lineage>
        <taxon>Eukaryota</taxon>
        <taxon>Viridiplantae</taxon>
        <taxon>Streptophyta</taxon>
        <taxon>Embryophyta</taxon>
        <taxon>Tracheophyta</taxon>
        <taxon>Spermatophyta</taxon>
        <taxon>Magnoliopsida</taxon>
        <taxon>eudicotyledons</taxon>
        <taxon>Gunneridae</taxon>
        <taxon>Pentapetalae</taxon>
        <taxon>rosids</taxon>
        <taxon>malvids</taxon>
        <taxon>Brassicales</taxon>
        <taxon>Brassicaceae</taxon>
        <taxon>Brassiceae</taxon>
        <taxon>Brassica</taxon>
    </lineage>
</organism>
<keyword evidence="3" id="KW-1185">Reference proteome</keyword>
<proteinExistence type="predicted"/>
<reference evidence="2 3" key="1">
    <citation type="journal article" date="2014" name="Genome Biol.">
        <title>Transcriptome and methylome profiling reveals relics of genome dominance in the mesopolyploid Brassica oleracea.</title>
        <authorList>
            <person name="Parkin I.A."/>
            <person name="Koh C."/>
            <person name="Tang H."/>
            <person name="Robinson S.J."/>
            <person name="Kagale S."/>
            <person name="Clarke W.E."/>
            <person name="Town C.D."/>
            <person name="Nixon J."/>
            <person name="Krishnakumar V."/>
            <person name="Bidwell S.L."/>
            <person name="Denoeud F."/>
            <person name="Belcram H."/>
            <person name="Links M.G."/>
            <person name="Just J."/>
            <person name="Clarke C."/>
            <person name="Bender T."/>
            <person name="Huebert T."/>
            <person name="Mason A.S."/>
            <person name="Pires J.C."/>
            <person name="Barker G."/>
            <person name="Moore J."/>
            <person name="Walley P.G."/>
            <person name="Manoli S."/>
            <person name="Batley J."/>
            <person name="Edwards D."/>
            <person name="Nelson M.N."/>
            <person name="Wang X."/>
            <person name="Paterson A.H."/>
            <person name="King G."/>
            <person name="Bancroft I."/>
            <person name="Chalhoub B."/>
            <person name="Sharpe A.G."/>
        </authorList>
    </citation>
    <scope>NUCLEOTIDE SEQUENCE</scope>
    <source>
        <strain evidence="2 3">cv. TO1000</strain>
    </source>
</reference>
<evidence type="ECO:0000256" key="1">
    <source>
        <dbReference type="SAM" id="MobiDB-lite"/>
    </source>
</evidence>
<sequence>MRTPEASVSRGSIRRGSGGSIADGQMIYPVNPNPSGGHSSSRERIPARDRLPGQSNERVPARERLSGGDTHMLLEEEVIENEPETVEPLAAPLPPILVRSRLSASQHLGVTSASSSKNKAKSTTVAALSKQTGKRKVSKTSERVLRSPLQVLSQPKSNEPRLKNPPRRRLVLARYATEFAGAGSSRQRQRSNDPNTPVIRRTLNPDRVSCSRICSSSHPRSASAQGVPNLNSNVRDPRAAPARDLFLVRDSIRQLASDDQGVPDQATKDVCDPIGTTQSISARVPIAGIPESRTISLWMSLLLAEQNNGLLMRNSELRPPRLTPLPDTNKAAEEKKKVTTSRMIDHTVMAVEGGKSRKNSFQRPSFYNFSRSLSLIILSETRHGYCVQGPEDCVTGTSTRMHSFGTGGRSSPMGEMTSVRVVLAHGRGDLGAGHLAHGREVTSARVVLAHGRGDLGAGRPHGRGDLGAGRPLPGASFVFQKTNSRKRSSKIKTSPQSSSGNPCTNEEIVPKEEFVVEQEEKEAYWDALCGSITPMPEIFYPTRPATQLDPTLPGRTSPAYLKTLREFYRVPSGVVFRVLVHGESAEDPPEGFFTCYEAFLTRCRMWLPIPEAVVHALDRFELSISQLNVAALQNFLGVLILSYELGMDLSPDDFEGLWSTRKTSIDYSYRIAPKRHIILPVIPRDMFVKHDLLRNGISRPLRASDMDEPHPDAVPNLRERVRPRKDKGIALEDRIFVSEDLPLPGWNPGFTPGDGSGTSEAPLPDDFFANLPPNFTTPASLNEASRREVAAEGSRLINEGMRVFNSTLDGSFREAHLSHFKAEEIQRKFICFQNEVAERERRQAEFHSRALIHAERKGRRTIAAELARRATLFDAEFRSFKSAQDYVGDFRECRGSGLMDGCAQAESMVPPIEGRIRELSEPIEVSEDTTEAGDEGGEVDQPADSFGASISGYLDLDL</sequence>
<feature type="compositionally biased region" description="Low complexity" evidence="1">
    <location>
        <begin position="110"/>
        <end position="127"/>
    </location>
</feature>
<feature type="compositionally biased region" description="Acidic residues" evidence="1">
    <location>
        <begin position="924"/>
        <end position="938"/>
    </location>
</feature>
<feature type="region of interest" description="Disordered" evidence="1">
    <location>
        <begin position="317"/>
        <end position="338"/>
    </location>
</feature>
<dbReference type="HOGENOM" id="CLU_308245_0_0_1"/>
<accession>A0A0D3AVR1</accession>
<evidence type="ECO:0000313" key="3">
    <source>
        <dbReference type="Proteomes" id="UP000032141"/>
    </source>
</evidence>
<feature type="region of interest" description="Disordered" evidence="1">
    <location>
        <begin position="452"/>
        <end position="505"/>
    </location>
</feature>
<feature type="compositionally biased region" description="Basic and acidic residues" evidence="1">
    <location>
        <begin position="40"/>
        <end position="51"/>
    </location>
</feature>
<evidence type="ECO:0000313" key="2">
    <source>
        <dbReference type="EnsemblPlants" id="Bo2g137100.1"/>
    </source>
</evidence>
<dbReference type="Proteomes" id="UP000032141">
    <property type="component" value="Chromosome C2"/>
</dbReference>
<feature type="region of interest" description="Disordered" evidence="1">
    <location>
        <begin position="1"/>
        <end position="70"/>
    </location>
</feature>
<reference evidence="2" key="2">
    <citation type="submission" date="2015-03" db="UniProtKB">
        <authorList>
            <consortium name="EnsemblPlants"/>
        </authorList>
    </citation>
    <scope>IDENTIFICATION</scope>
</reference>
<dbReference type="AlphaFoldDB" id="A0A0D3AVR1"/>
<feature type="region of interest" description="Disordered" evidence="1">
    <location>
        <begin position="920"/>
        <end position="958"/>
    </location>
</feature>